<dbReference type="InterPro" id="IPR000086">
    <property type="entry name" value="NUDIX_hydrolase_dom"/>
</dbReference>
<dbReference type="PROSITE" id="PS51462">
    <property type="entry name" value="NUDIX"/>
    <property type="match status" value="1"/>
</dbReference>
<name>A0ABT1I2D0_STRSD</name>
<dbReference type="RefSeq" id="WP_253673315.1">
    <property type="nucleotide sequence ID" value="NZ_JAMTCP010000051.1"/>
</dbReference>
<accession>A0ABT1I2D0</accession>
<keyword evidence="3 4" id="KW-0378">Hydrolase</keyword>
<dbReference type="InterPro" id="IPR020084">
    <property type="entry name" value="NUDIX_hydrolase_CS"/>
</dbReference>
<dbReference type="SUPFAM" id="SSF55811">
    <property type="entry name" value="Nudix"/>
    <property type="match status" value="1"/>
</dbReference>
<evidence type="ECO:0000256" key="4">
    <source>
        <dbReference type="RuleBase" id="RU003476"/>
    </source>
</evidence>
<evidence type="ECO:0000313" key="7">
    <source>
        <dbReference type="Proteomes" id="UP001205311"/>
    </source>
</evidence>
<evidence type="ECO:0000313" key="6">
    <source>
        <dbReference type="EMBL" id="MCP2261895.1"/>
    </source>
</evidence>
<evidence type="ECO:0000259" key="5">
    <source>
        <dbReference type="PROSITE" id="PS51462"/>
    </source>
</evidence>
<proteinExistence type="inferred from homology"/>
<comment type="caution">
    <text evidence="6">The sequence shown here is derived from an EMBL/GenBank/DDBJ whole genome shotgun (WGS) entry which is preliminary data.</text>
</comment>
<sequence>MSEPRVIRTVGLLHVVGRRLLVVRPRGKAAFYLPGGKLEPGEAEPDALRREVREELGVELAPDSVREAGRYLSAAYGEGEGVLVDLSCYTAELTGRPRPSAEVDELALVTEGEYLAHQETAPVIVELLRDLRASGLVAA</sequence>
<organism evidence="6 7">
    <name type="scientific">Streptoalloteichus tenebrarius (strain ATCC 17920 / DSM 40477 / JCM 4838 / CBS 697.72 / NBRC 16177 / NCIMB 11028 / NRRL B-12390 / A12253. 1 / ISP 5477)</name>
    <name type="common">Streptomyces tenebrarius</name>
    <dbReference type="NCBI Taxonomy" id="1933"/>
    <lineage>
        <taxon>Bacteria</taxon>
        <taxon>Bacillati</taxon>
        <taxon>Actinomycetota</taxon>
        <taxon>Actinomycetes</taxon>
        <taxon>Pseudonocardiales</taxon>
        <taxon>Pseudonocardiaceae</taxon>
        <taxon>Streptoalloteichus</taxon>
    </lineage>
</organism>
<comment type="similarity">
    <text evidence="2 4">Belongs to the Nudix hydrolase family.</text>
</comment>
<dbReference type="PRINTS" id="PR00502">
    <property type="entry name" value="NUDIXFAMILY"/>
</dbReference>
<reference evidence="6 7" key="1">
    <citation type="submission" date="2022-06" db="EMBL/GenBank/DDBJ databases">
        <title>Genomic Encyclopedia of Archaeal and Bacterial Type Strains, Phase II (KMG-II): from individual species to whole genera.</title>
        <authorList>
            <person name="Goeker M."/>
        </authorList>
    </citation>
    <scope>NUCLEOTIDE SEQUENCE [LARGE SCALE GENOMIC DNA]</scope>
    <source>
        <strain evidence="6 7">DSM 40477</strain>
    </source>
</reference>
<dbReference type="Gene3D" id="3.90.79.10">
    <property type="entry name" value="Nucleoside Triphosphate Pyrophosphohydrolase"/>
    <property type="match status" value="1"/>
</dbReference>
<evidence type="ECO:0000256" key="3">
    <source>
        <dbReference type="ARBA" id="ARBA00022801"/>
    </source>
</evidence>
<keyword evidence="7" id="KW-1185">Reference proteome</keyword>
<gene>
    <name evidence="6" type="ORF">LX15_005622</name>
</gene>
<dbReference type="Pfam" id="PF00293">
    <property type="entry name" value="NUDIX"/>
    <property type="match status" value="1"/>
</dbReference>
<evidence type="ECO:0000256" key="2">
    <source>
        <dbReference type="ARBA" id="ARBA00005582"/>
    </source>
</evidence>
<dbReference type="PANTHER" id="PTHR43046">
    <property type="entry name" value="GDP-MANNOSE MANNOSYL HYDROLASE"/>
    <property type="match status" value="1"/>
</dbReference>
<dbReference type="PROSITE" id="PS00893">
    <property type="entry name" value="NUDIX_BOX"/>
    <property type="match status" value="1"/>
</dbReference>
<dbReference type="EMBL" id="JAMTCP010000051">
    <property type="protein sequence ID" value="MCP2261895.1"/>
    <property type="molecule type" value="Genomic_DNA"/>
</dbReference>
<feature type="domain" description="Nudix hydrolase" evidence="5">
    <location>
        <begin position="4"/>
        <end position="132"/>
    </location>
</feature>
<dbReference type="InterPro" id="IPR015797">
    <property type="entry name" value="NUDIX_hydrolase-like_dom_sf"/>
</dbReference>
<evidence type="ECO:0000256" key="1">
    <source>
        <dbReference type="ARBA" id="ARBA00001946"/>
    </source>
</evidence>
<protein>
    <submittedName>
        <fullName evidence="6">NUDIX domain-containing protein</fullName>
    </submittedName>
</protein>
<dbReference type="PANTHER" id="PTHR43046:SF2">
    <property type="entry name" value="8-OXO-DGTP DIPHOSPHATASE-RELATED"/>
    <property type="match status" value="1"/>
</dbReference>
<dbReference type="CDD" id="cd04690">
    <property type="entry name" value="NUDIX_Hydrolase"/>
    <property type="match status" value="1"/>
</dbReference>
<comment type="cofactor">
    <cofactor evidence="1">
        <name>Mg(2+)</name>
        <dbReference type="ChEBI" id="CHEBI:18420"/>
    </cofactor>
</comment>
<dbReference type="InterPro" id="IPR020476">
    <property type="entry name" value="Nudix_hydrolase"/>
</dbReference>
<dbReference type="Proteomes" id="UP001205311">
    <property type="component" value="Unassembled WGS sequence"/>
</dbReference>